<gene>
    <name evidence="1" type="ORF">THII_0696</name>
</gene>
<dbReference type="STRING" id="40754.THII_0696"/>
<evidence type="ECO:0000313" key="1">
    <source>
        <dbReference type="EMBL" id="BAP54993.1"/>
    </source>
</evidence>
<name>A0A090ABJ2_9GAMM</name>
<dbReference type="Proteomes" id="UP000031623">
    <property type="component" value="Chromosome"/>
</dbReference>
<dbReference type="KEGG" id="tig:THII_0696"/>
<dbReference type="HOGENOM" id="CLU_1045600_0_0_6"/>
<reference evidence="1 2" key="1">
    <citation type="journal article" date="2014" name="ISME J.">
        <title>Ecophysiology of Thioploca ingrica as revealed by the complete genome sequence supplemented with proteomic evidence.</title>
        <authorList>
            <person name="Kojima H."/>
            <person name="Ogura Y."/>
            <person name="Yamamoto N."/>
            <person name="Togashi T."/>
            <person name="Mori H."/>
            <person name="Watanabe T."/>
            <person name="Nemoto F."/>
            <person name="Kurokawa K."/>
            <person name="Hayashi T."/>
            <person name="Fukui M."/>
        </authorList>
    </citation>
    <scope>NUCLEOTIDE SEQUENCE [LARGE SCALE GENOMIC DNA]</scope>
</reference>
<keyword evidence="2" id="KW-1185">Reference proteome</keyword>
<dbReference type="EMBL" id="AP014633">
    <property type="protein sequence ID" value="BAP54993.1"/>
    <property type="molecule type" value="Genomic_DNA"/>
</dbReference>
<accession>A0A090ABJ2</accession>
<protein>
    <submittedName>
        <fullName evidence="1">Uncharacterized protein</fullName>
    </submittedName>
</protein>
<organism evidence="1 2">
    <name type="scientific">Thioploca ingrica</name>
    <dbReference type="NCBI Taxonomy" id="40754"/>
    <lineage>
        <taxon>Bacteria</taxon>
        <taxon>Pseudomonadati</taxon>
        <taxon>Pseudomonadota</taxon>
        <taxon>Gammaproteobacteria</taxon>
        <taxon>Thiotrichales</taxon>
        <taxon>Thiotrichaceae</taxon>
        <taxon>Thioploca</taxon>
    </lineage>
</organism>
<dbReference type="AlphaFoldDB" id="A0A090ABJ2"/>
<proteinExistence type="predicted"/>
<evidence type="ECO:0000313" key="2">
    <source>
        <dbReference type="Proteomes" id="UP000031623"/>
    </source>
</evidence>
<sequence>MLVFHEAASFLKNSGFLPHDENNPKVLSSNYVPSLTEALHKDAAGYLYNGVLSVGTGIKSLLQNNYGWATVKLYYSVFYLARAKLAINDFCILYEDSKPFVLLLRFNETLKKPSAYIKGISAKQYVGTHKLVLTLFQREFSGDLLLSNNIDGKSPLVWLMEQRELMNYKAAVMPDPEIPWQYAEIATKQIRQWLNIYLDDEIPIYPFDHDHACLAYPVQFLLKVIDEFNDREIPCSYLQENSNFIKKLFSDKSGVFNGLANKFNSL</sequence>
<dbReference type="OrthoDB" id="3078228at2"/>